<accession>A0ABY8SQX9</accession>
<protein>
    <submittedName>
        <fullName evidence="2">Leucine-rich repeat domain-containing protein</fullName>
    </submittedName>
</protein>
<dbReference type="EMBL" id="CP125947">
    <property type="protein sequence ID" value="WHS65474.1"/>
    <property type="molecule type" value="Genomic_DNA"/>
</dbReference>
<dbReference type="InterPro" id="IPR032675">
    <property type="entry name" value="LRR_dom_sf"/>
</dbReference>
<proteinExistence type="predicted"/>
<name>A0ABY8SQX9_9BURK</name>
<dbReference type="Proteomes" id="UP001240697">
    <property type="component" value="Chromosome"/>
</dbReference>
<dbReference type="SUPFAM" id="SSF52058">
    <property type="entry name" value="L domain-like"/>
    <property type="match status" value="1"/>
</dbReference>
<organism evidence="2 3">
    <name type="scientific">Comamonas resistens</name>
    <dbReference type="NCBI Taxonomy" id="3046670"/>
    <lineage>
        <taxon>Bacteria</taxon>
        <taxon>Pseudomonadati</taxon>
        <taxon>Pseudomonadota</taxon>
        <taxon>Betaproteobacteria</taxon>
        <taxon>Burkholderiales</taxon>
        <taxon>Comamonadaceae</taxon>
        <taxon>Comamonas</taxon>
    </lineage>
</organism>
<sequence length="397" mass="44316">MPILIDGTSHEDGVFPLQLTEGPPHRLKTSPGQGGLSMGPRSSTPKADLWVDADARLHWACFEPFATPAGSPWPRQFYYSGNDSTFFAWSRQRPIEGFKWQPRLSGPLEIDASQSRIRELSLYLQGNQGHISLKLPSREMRLHLHGDLSQISVTAGLPESLSLSPATSKRGTDAALQLPDMGGLTQVSSLELCNNAGHQPISLQHLSLFPRLESLSLWGNFCNLEQLAQCTELKSLSLRFMPNLQSLPPLQSWPGLDSFIAYNVEEATGKRLRQQLKERAKTRAWDKYASVSQLRKPEWWSKHYGRPFSSWPPARAKLAHAAFDLAEQQIHAAQTLNDIQAALTTFCTRFNTVKGIETSEREDLGESIWQLAQLPTALSLGASDALAQQWFDACRDY</sequence>
<keyword evidence="3" id="KW-1185">Reference proteome</keyword>
<reference evidence="2 3" key="1">
    <citation type="submission" date="2023-05" db="EMBL/GenBank/DDBJ databases">
        <authorList>
            <person name="Yin Y."/>
            <person name="Lu Z."/>
        </authorList>
    </citation>
    <scope>NUCLEOTIDE SEQUENCE [LARGE SCALE GENOMIC DNA]</scope>
    <source>
        <strain evidence="2 3">ZM22</strain>
    </source>
</reference>
<dbReference type="RefSeq" id="WP_283486575.1">
    <property type="nucleotide sequence ID" value="NZ_CP125947.1"/>
</dbReference>
<gene>
    <name evidence="2" type="ORF">QMY55_23955</name>
</gene>
<dbReference type="Gene3D" id="3.80.10.10">
    <property type="entry name" value="Ribonuclease Inhibitor"/>
    <property type="match status" value="1"/>
</dbReference>
<evidence type="ECO:0000256" key="1">
    <source>
        <dbReference type="SAM" id="MobiDB-lite"/>
    </source>
</evidence>
<feature type="region of interest" description="Disordered" evidence="1">
    <location>
        <begin position="14"/>
        <end position="43"/>
    </location>
</feature>
<evidence type="ECO:0000313" key="3">
    <source>
        <dbReference type="Proteomes" id="UP001240697"/>
    </source>
</evidence>
<evidence type="ECO:0000313" key="2">
    <source>
        <dbReference type="EMBL" id="WHS65474.1"/>
    </source>
</evidence>